<reference evidence="1" key="1">
    <citation type="submission" date="2018-11" db="EMBL/GenBank/DDBJ databases">
        <authorList>
            <consortium name="Pathogen Informatics"/>
        </authorList>
    </citation>
    <scope>NUCLEOTIDE SEQUENCE</scope>
</reference>
<accession>A0A3S5BDV7</accession>
<comment type="caution">
    <text evidence="1">The sequence shown here is derived from an EMBL/GenBank/DDBJ whole genome shotgun (WGS) entry which is preliminary data.</text>
</comment>
<sequence length="104" mass="10588">MEHLDDKPTCLSTRDGLARGLGIAITGSPIIGWLEAGIGSKTEVLSEEETDTIARGLTGLDDVNPGCWGVGCGCTSTAVLLGEAQVAREEEELAEGGGGAIMAD</sequence>
<name>A0A3S5BDV7_9PLAT</name>
<keyword evidence="2" id="KW-1185">Reference proteome</keyword>
<evidence type="ECO:0000313" key="1">
    <source>
        <dbReference type="EMBL" id="VEL44110.1"/>
    </source>
</evidence>
<organism evidence="1 2">
    <name type="scientific">Protopolystoma xenopodis</name>
    <dbReference type="NCBI Taxonomy" id="117903"/>
    <lineage>
        <taxon>Eukaryota</taxon>
        <taxon>Metazoa</taxon>
        <taxon>Spiralia</taxon>
        <taxon>Lophotrochozoa</taxon>
        <taxon>Platyhelminthes</taxon>
        <taxon>Monogenea</taxon>
        <taxon>Polyopisthocotylea</taxon>
        <taxon>Polystomatidea</taxon>
        <taxon>Polystomatidae</taxon>
        <taxon>Protopolystoma</taxon>
    </lineage>
</organism>
<gene>
    <name evidence="1" type="ORF">PXEA_LOCUS37550</name>
</gene>
<dbReference type="Proteomes" id="UP000784294">
    <property type="component" value="Unassembled WGS sequence"/>
</dbReference>
<dbReference type="EMBL" id="CAAALY010289769">
    <property type="protein sequence ID" value="VEL44110.1"/>
    <property type="molecule type" value="Genomic_DNA"/>
</dbReference>
<protein>
    <submittedName>
        <fullName evidence="1">Uncharacterized protein</fullName>
    </submittedName>
</protein>
<evidence type="ECO:0000313" key="2">
    <source>
        <dbReference type="Proteomes" id="UP000784294"/>
    </source>
</evidence>
<proteinExistence type="predicted"/>
<dbReference type="AlphaFoldDB" id="A0A3S5BDV7"/>